<comment type="similarity">
    <text evidence="2 10 11">Belongs to the TonB-dependent receptor family.</text>
</comment>
<evidence type="ECO:0000256" key="3">
    <source>
        <dbReference type="ARBA" id="ARBA00022448"/>
    </source>
</evidence>
<comment type="subcellular location">
    <subcellularLocation>
        <location evidence="1 10">Cell outer membrane</location>
        <topology evidence="1 10">Multi-pass membrane protein</topology>
    </subcellularLocation>
</comment>
<keyword evidence="12" id="KW-0732">Signal</keyword>
<dbReference type="GO" id="GO:0009279">
    <property type="term" value="C:cell outer membrane"/>
    <property type="evidence" value="ECO:0007669"/>
    <property type="project" value="UniProtKB-SubCell"/>
</dbReference>
<evidence type="ECO:0000259" key="13">
    <source>
        <dbReference type="Pfam" id="PF00593"/>
    </source>
</evidence>
<reference evidence="15 16" key="1">
    <citation type="submission" date="2020-10" db="EMBL/GenBank/DDBJ databases">
        <title>The genome sequence of Chitinilyticum litopenaei 4Y14.</title>
        <authorList>
            <person name="Liu Y."/>
        </authorList>
    </citation>
    <scope>NUCLEOTIDE SEQUENCE [LARGE SCALE GENOMIC DNA]</scope>
    <source>
        <strain evidence="15 16">4Y14</strain>
    </source>
</reference>
<dbReference type="AlphaFoldDB" id="A0A8J7G3E4"/>
<sequence length="715" mass="77220">MINAIQPAGFARKPVSLLIATLLGGAQASAFAADGAVTLPEVQVSASLVALDTLPTEQSTLYTIKRSSSATELDMSLKETPQTVSIVSNPVMQDFAAKTVNDALTLSSGVVVEKVETDRTYYTARGFDVTNFQVDGLGVPFANNEVVGALDTAIYDRIEVVYGANGLMTGTGMPSAAINFIRKRPLDTFHASADVQVGSWNALRVDGDISAPLNEAGSVKGRLVVAGSTADSYIDRYSNERALAYGISEAELGEHTRAALGFHYQKNNSSGNMWGAVPMLDSKGQQIDYPTSISSAADWSYWNTEIQSAFAEMEHHFSADWKARLAFTRNEYRNNGELFYVYGTPDAVTGEGVFSYPSQYSEKNIQNIADLALSGKFALGGRNHELAFGGNWSTSRLDALSRYGNDIGTALPPLWSWDGRYPKPEFNASSNGANFKDERQSLYLATRLHLLDPLHLIAGARWTSVDITGQSYGQSRASSASDTTPYVGATFDLNDNLALYASYSKTFNPQHQLDVNGDVLAPVRGASSEAGIKGEFFNKTLNASLAVFRTSQNNLAEQAGYKGADAYYRGIDAESTGVQLDVSGQLAPGWQASAGYTGLSLDNPQGDAVRTYVPRHLLRLATTYQLPFVTGLKVGGSVNWQDGTSATADAGTLRQEAYAILNLMARYEFSQQFSAAINLNNVTNEKYLSSLYWGNTGQGYYGAPFNASVTLSWKY</sequence>
<dbReference type="SUPFAM" id="SSF56935">
    <property type="entry name" value="Porins"/>
    <property type="match status" value="1"/>
</dbReference>
<keyword evidence="6 11" id="KW-0798">TonB box</keyword>
<dbReference type="Pfam" id="PF00593">
    <property type="entry name" value="TonB_dep_Rec_b-barrel"/>
    <property type="match status" value="1"/>
</dbReference>
<keyword evidence="7 10" id="KW-0472">Membrane</keyword>
<evidence type="ECO:0000256" key="9">
    <source>
        <dbReference type="ARBA" id="ARBA00023237"/>
    </source>
</evidence>
<comment type="caution">
    <text evidence="15">The sequence shown here is derived from an EMBL/GenBank/DDBJ whole genome shotgun (WGS) entry which is preliminary data.</text>
</comment>
<accession>A0A8J7G3E4</accession>
<feature type="signal peptide" evidence="12">
    <location>
        <begin position="1"/>
        <end position="32"/>
    </location>
</feature>
<keyword evidence="3 10" id="KW-0813">Transport</keyword>
<dbReference type="InterPro" id="IPR039426">
    <property type="entry name" value="TonB-dep_rcpt-like"/>
</dbReference>
<dbReference type="InterPro" id="IPR012910">
    <property type="entry name" value="Plug_dom"/>
</dbReference>
<evidence type="ECO:0000259" key="14">
    <source>
        <dbReference type="Pfam" id="PF07715"/>
    </source>
</evidence>
<evidence type="ECO:0000313" key="16">
    <source>
        <dbReference type="Proteomes" id="UP000604481"/>
    </source>
</evidence>
<proteinExistence type="inferred from homology"/>
<dbReference type="Gene3D" id="2.40.170.20">
    <property type="entry name" value="TonB-dependent receptor, beta-barrel domain"/>
    <property type="match status" value="1"/>
</dbReference>
<evidence type="ECO:0000256" key="10">
    <source>
        <dbReference type="PROSITE-ProRule" id="PRU01360"/>
    </source>
</evidence>
<dbReference type="CDD" id="cd01347">
    <property type="entry name" value="ligand_gated_channel"/>
    <property type="match status" value="1"/>
</dbReference>
<gene>
    <name evidence="15" type="ORF">INR99_14980</name>
</gene>
<dbReference type="NCBIfam" id="TIGR01783">
    <property type="entry name" value="TonB-siderophor"/>
    <property type="match status" value="1"/>
</dbReference>
<evidence type="ECO:0000256" key="8">
    <source>
        <dbReference type="ARBA" id="ARBA00023170"/>
    </source>
</evidence>
<evidence type="ECO:0000256" key="2">
    <source>
        <dbReference type="ARBA" id="ARBA00009810"/>
    </source>
</evidence>
<protein>
    <submittedName>
        <fullName evidence="15">TonB-dependent siderophore receptor</fullName>
    </submittedName>
</protein>
<name>A0A8J7G3E4_9NEIS</name>
<keyword evidence="16" id="KW-1185">Reference proteome</keyword>
<keyword evidence="8 15" id="KW-0675">Receptor</keyword>
<evidence type="ECO:0000256" key="12">
    <source>
        <dbReference type="SAM" id="SignalP"/>
    </source>
</evidence>
<dbReference type="InterPro" id="IPR000531">
    <property type="entry name" value="Beta-barrel_TonB"/>
</dbReference>
<dbReference type="EMBL" id="JADFUA010000011">
    <property type="protein sequence ID" value="MBE9610643.1"/>
    <property type="molecule type" value="Genomic_DNA"/>
</dbReference>
<dbReference type="Proteomes" id="UP000604481">
    <property type="component" value="Unassembled WGS sequence"/>
</dbReference>
<dbReference type="GO" id="GO:0015344">
    <property type="term" value="F:siderophore uptake transmembrane transporter activity"/>
    <property type="evidence" value="ECO:0007669"/>
    <property type="project" value="TreeGrafter"/>
</dbReference>
<dbReference type="InterPro" id="IPR036942">
    <property type="entry name" value="Beta-barrel_TonB_sf"/>
</dbReference>
<evidence type="ECO:0000256" key="6">
    <source>
        <dbReference type="ARBA" id="ARBA00023077"/>
    </source>
</evidence>
<dbReference type="GO" id="GO:0015891">
    <property type="term" value="P:siderophore transport"/>
    <property type="evidence" value="ECO:0007669"/>
    <property type="project" value="InterPro"/>
</dbReference>
<dbReference type="RefSeq" id="WP_194117188.1">
    <property type="nucleotide sequence ID" value="NZ_JADFUA010000011.1"/>
</dbReference>
<evidence type="ECO:0000313" key="15">
    <source>
        <dbReference type="EMBL" id="MBE9610643.1"/>
    </source>
</evidence>
<dbReference type="PANTHER" id="PTHR32552:SF74">
    <property type="entry name" value="HYDROXAMATE SIDEROPHORE RECEPTOR FHUE"/>
    <property type="match status" value="1"/>
</dbReference>
<organism evidence="15 16">
    <name type="scientific">Chitinilyticum piscinae</name>
    <dbReference type="NCBI Taxonomy" id="2866724"/>
    <lineage>
        <taxon>Bacteria</taxon>
        <taxon>Pseudomonadati</taxon>
        <taxon>Pseudomonadota</taxon>
        <taxon>Betaproteobacteria</taxon>
        <taxon>Neisseriales</taxon>
        <taxon>Chitinibacteraceae</taxon>
        <taxon>Chitinilyticum</taxon>
    </lineage>
</organism>
<keyword evidence="5 10" id="KW-0812">Transmembrane</keyword>
<evidence type="ECO:0000256" key="1">
    <source>
        <dbReference type="ARBA" id="ARBA00004571"/>
    </source>
</evidence>
<evidence type="ECO:0000256" key="11">
    <source>
        <dbReference type="RuleBase" id="RU003357"/>
    </source>
</evidence>
<evidence type="ECO:0000256" key="7">
    <source>
        <dbReference type="ARBA" id="ARBA00023136"/>
    </source>
</evidence>
<keyword evidence="9 10" id="KW-0998">Cell outer membrane</keyword>
<feature type="domain" description="TonB-dependent receptor-like beta-barrel" evidence="13">
    <location>
        <begin position="268"/>
        <end position="682"/>
    </location>
</feature>
<feature type="chain" id="PRO_5035290814" evidence="12">
    <location>
        <begin position="33"/>
        <end position="715"/>
    </location>
</feature>
<dbReference type="InterPro" id="IPR010105">
    <property type="entry name" value="TonB_sidphr_rcpt"/>
</dbReference>
<evidence type="ECO:0000256" key="4">
    <source>
        <dbReference type="ARBA" id="ARBA00022452"/>
    </source>
</evidence>
<dbReference type="PANTHER" id="PTHR32552">
    <property type="entry name" value="FERRICHROME IRON RECEPTOR-RELATED"/>
    <property type="match status" value="1"/>
</dbReference>
<dbReference type="PROSITE" id="PS52016">
    <property type="entry name" value="TONB_DEPENDENT_REC_3"/>
    <property type="match status" value="1"/>
</dbReference>
<feature type="domain" description="TonB-dependent receptor plug" evidence="14">
    <location>
        <begin position="77"/>
        <end position="175"/>
    </location>
</feature>
<dbReference type="InterPro" id="IPR037066">
    <property type="entry name" value="Plug_dom_sf"/>
</dbReference>
<dbReference type="Gene3D" id="2.170.130.10">
    <property type="entry name" value="TonB-dependent receptor, plug domain"/>
    <property type="match status" value="1"/>
</dbReference>
<dbReference type="Pfam" id="PF07715">
    <property type="entry name" value="Plug"/>
    <property type="match status" value="1"/>
</dbReference>
<keyword evidence="4 10" id="KW-1134">Transmembrane beta strand</keyword>
<evidence type="ECO:0000256" key="5">
    <source>
        <dbReference type="ARBA" id="ARBA00022692"/>
    </source>
</evidence>
<dbReference type="GO" id="GO:0038023">
    <property type="term" value="F:signaling receptor activity"/>
    <property type="evidence" value="ECO:0007669"/>
    <property type="project" value="InterPro"/>
</dbReference>